<dbReference type="PATRIC" id="fig|702438.4.peg.186"/>
<keyword evidence="2" id="KW-0548">Nucleotidyltransferase</keyword>
<sequence>MLYAGADSIRETLDYDFAREKEYDYQQHGTAEAVSHIAQFISDLWQIHPFGEGNTRTTAVFAIKYLRTFDFDISNETFADYSWYFRNALVRANYNNIPKGIFATTQFLEAFFRNLILNEQHELKNRFLHVSVQAQSATADAPKCNDCTLNCTLEELALLNLMKEKPHATQKEIAAHIGKSERTVKTMTVKLAKQGLIERKNGRRNGYWAIKTTL</sequence>
<dbReference type="InterPro" id="IPR036597">
    <property type="entry name" value="Fido-like_dom_sf"/>
</dbReference>
<evidence type="ECO:0000256" key="1">
    <source>
        <dbReference type="ARBA" id="ARBA00022679"/>
    </source>
</evidence>
<comment type="caution">
    <text evidence="9">The sequence shown here is derived from an EMBL/GenBank/DDBJ whole genome shotgun (WGS) entry which is preliminary data.</text>
</comment>
<protein>
    <recommendedName>
        <fullName evidence="5">protein adenylyltransferase</fullName>
        <ecNumber evidence="5">2.7.7.108</ecNumber>
    </recommendedName>
</protein>
<comment type="catalytic activity">
    <reaction evidence="7">
        <text>L-tyrosyl-[protein] + ATP = O-(5'-adenylyl)-L-tyrosyl-[protein] + diphosphate</text>
        <dbReference type="Rhea" id="RHEA:54288"/>
        <dbReference type="Rhea" id="RHEA-COMP:10136"/>
        <dbReference type="Rhea" id="RHEA-COMP:13846"/>
        <dbReference type="ChEBI" id="CHEBI:30616"/>
        <dbReference type="ChEBI" id="CHEBI:33019"/>
        <dbReference type="ChEBI" id="CHEBI:46858"/>
        <dbReference type="ChEBI" id="CHEBI:83624"/>
        <dbReference type="EC" id="2.7.7.108"/>
    </reaction>
</comment>
<evidence type="ECO:0000256" key="3">
    <source>
        <dbReference type="ARBA" id="ARBA00022741"/>
    </source>
</evidence>
<dbReference type="SUPFAM" id="SSF46785">
    <property type="entry name" value="Winged helix' DNA-binding domain"/>
    <property type="match status" value="1"/>
</dbReference>
<proteinExistence type="predicted"/>
<keyword evidence="4" id="KW-0067">ATP-binding</keyword>
<dbReference type="GO" id="GO:0051302">
    <property type="term" value="P:regulation of cell division"/>
    <property type="evidence" value="ECO:0007669"/>
    <property type="project" value="TreeGrafter"/>
</dbReference>
<dbReference type="EC" id="2.7.7.108" evidence="5"/>
<dbReference type="eggNOG" id="COG1846">
    <property type="taxonomic scope" value="Bacteria"/>
</dbReference>
<dbReference type="eggNOG" id="COG2184">
    <property type="taxonomic scope" value="Bacteria"/>
</dbReference>
<name>G1W8N1_9BACT</name>
<dbReference type="PANTHER" id="PTHR39560">
    <property type="entry name" value="PROTEIN ADENYLYLTRANSFERASE FIC-RELATED"/>
    <property type="match status" value="1"/>
</dbReference>
<dbReference type="PANTHER" id="PTHR39560:SF1">
    <property type="entry name" value="PROTEIN ADENYLYLTRANSFERASE FIC-RELATED"/>
    <property type="match status" value="1"/>
</dbReference>
<dbReference type="AlphaFoldDB" id="G1W8N1"/>
<keyword evidence="3" id="KW-0547">Nucleotide-binding</keyword>
<feature type="domain" description="Fido" evidence="8">
    <location>
        <begin position="1"/>
        <end position="110"/>
    </location>
</feature>
<dbReference type="GO" id="GO:0070733">
    <property type="term" value="F:AMPylase activity"/>
    <property type="evidence" value="ECO:0007669"/>
    <property type="project" value="UniProtKB-EC"/>
</dbReference>
<organism evidence="9 10">
    <name type="scientific">Segatella oulorum F0390</name>
    <dbReference type="NCBI Taxonomy" id="702438"/>
    <lineage>
        <taxon>Bacteria</taxon>
        <taxon>Pseudomonadati</taxon>
        <taxon>Bacteroidota</taxon>
        <taxon>Bacteroidia</taxon>
        <taxon>Bacteroidales</taxon>
        <taxon>Prevotellaceae</taxon>
        <taxon>Segatella</taxon>
    </lineage>
</organism>
<evidence type="ECO:0000259" key="8">
    <source>
        <dbReference type="PROSITE" id="PS51459"/>
    </source>
</evidence>
<keyword evidence="10" id="KW-1185">Reference proteome</keyword>
<dbReference type="Pfam" id="PF13412">
    <property type="entry name" value="HTH_24"/>
    <property type="match status" value="1"/>
</dbReference>
<evidence type="ECO:0000313" key="9">
    <source>
        <dbReference type="EMBL" id="EGV34618.1"/>
    </source>
</evidence>
<dbReference type="InterPro" id="IPR003812">
    <property type="entry name" value="Fido"/>
</dbReference>
<dbReference type="PROSITE" id="PS51459">
    <property type="entry name" value="FIDO"/>
    <property type="match status" value="1"/>
</dbReference>
<dbReference type="Gene3D" id="1.10.3290.10">
    <property type="entry name" value="Fido-like domain"/>
    <property type="match status" value="1"/>
</dbReference>
<dbReference type="SUPFAM" id="SSF140931">
    <property type="entry name" value="Fic-like"/>
    <property type="match status" value="1"/>
</dbReference>
<dbReference type="Gene3D" id="1.10.10.10">
    <property type="entry name" value="Winged helix-like DNA-binding domain superfamily/Winged helix DNA-binding domain"/>
    <property type="match status" value="1"/>
</dbReference>
<dbReference type="HOGENOM" id="CLU_1287925_0_0_10"/>
<evidence type="ECO:0000256" key="4">
    <source>
        <dbReference type="ARBA" id="ARBA00022840"/>
    </source>
</evidence>
<reference evidence="9 10" key="1">
    <citation type="submission" date="2011-07" db="EMBL/GenBank/DDBJ databases">
        <title>The Genome Sequence of Prevotella oulorum F0390.</title>
        <authorList>
            <consortium name="The Broad Institute Genome Sequencing Platform"/>
            <consortium name="The Broad Institute Genome Sequencing Center for Infectious Disease"/>
            <person name="Earl A."/>
            <person name="Ward D."/>
            <person name="Feldgarden M."/>
            <person name="Gevers D."/>
            <person name="Izard J."/>
            <person name="Ganesan A."/>
            <person name="Baranova O.V."/>
            <person name="Blanton J.M."/>
            <person name="Tanner A.C."/>
            <person name="Dewhirst F.E."/>
            <person name="Young S.K."/>
            <person name="Zeng Q."/>
            <person name="Gargeya S."/>
            <person name="Fitzgerald M."/>
            <person name="Haas B."/>
            <person name="Abouelleil A."/>
            <person name="Alvarado L."/>
            <person name="Arachchi H.M."/>
            <person name="Berlin A."/>
            <person name="Brown A."/>
            <person name="Chapman S.B."/>
            <person name="Chen Z."/>
            <person name="Dunbar C."/>
            <person name="Freedman E."/>
            <person name="Gearin G."/>
            <person name="Gellesch M."/>
            <person name="Goldberg J."/>
            <person name="Griggs A."/>
            <person name="Gujja S."/>
            <person name="Heiman D."/>
            <person name="Howarth C."/>
            <person name="Larson L."/>
            <person name="Lui A."/>
            <person name="MacDonald P.J.P."/>
            <person name="Mehta T."/>
            <person name="Montmayeur A."/>
            <person name="Murphy C."/>
            <person name="Neiman D."/>
            <person name="Pearson M."/>
            <person name="Priest M."/>
            <person name="Roberts A."/>
            <person name="Saif S."/>
            <person name="Shea T."/>
            <person name="Shenoy N."/>
            <person name="Sisk P."/>
            <person name="Stolte C."/>
            <person name="Sykes S."/>
            <person name="Wortman J."/>
            <person name="Nusbaum C."/>
            <person name="Birren B."/>
        </authorList>
    </citation>
    <scope>NUCLEOTIDE SEQUENCE [LARGE SCALE GENOMIC DNA]</scope>
    <source>
        <strain evidence="9 10">F0390</strain>
    </source>
</reference>
<evidence type="ECO:0000256" key="5">
    <source>
        <dbReference type="ARBA" id="ARBA00034531"/>
    </source>
</evidence>
<dbReference type="GO" id="GO:0005524">
    <property type="term" value="F:ATP binding"/>
    <property type="evidence" value="ECO:0007669"/>
    <property type="project" value="UniProtKB-KW"/>
</dbReference>
<evidence type="ECO:0000256" key="2">
    <source>
        <dbReference type="ARBA" id="ARBA00022695"/>
    </source>
</evidence>
<dbReference type="InterPro" id="IPR036390">
    <property type="entry name" value="WH_DNA-bd_sf"/>
</dbReference>
<keyword evidence="1" id="KW-0808">Transferase</keyword>
<evidence type="ECO:0000256" key="6">
    <source>
        <dbReference type="ARBA" id="ARBA00047939"/>
    </source>
</evidence>
<dbReference type="EMBL" id="ADGI01000012">
    <property type="protein sequence ID" value="EGV34618.1"/>
    <property type="molecule type" value="Genomic_DNA"/>
</dbReference>
<dbReference type="Proteomes" id="UP000005141">
    <property type="component" value="Unassembled WGS sequence"/>
</dbReference>
<accession>G1W8N1</accession>
<gene>
    <name evidence="9" type="ORF">HMPREF9431_00182</name>
</gene>
<evidence type="ECO:0000313" key="10">
    <source>
        <dbReference type="Proteomes" id="UP000005141"/>
    </source>
</evidence>
<dbReference type="Pfam" id="PF02661">
    <property type="entry name" value="Fic"/>
    <property type="match status" value="1"/>
</dbReference>
<comment type="catalytic activity">
    <reaction evidence="6">
        <text>L-threonyl-[protein] + ATP = 3-O-(5'-adenylyl)-L-threonyl-[protein] + diphosphate</text>
        <dbReference type="Rhea" id="RHEA:54292"/>
        <dbReference type="Rhea" id="RHEA-COMP:11060"/>
        <dbReference type="Rhea" id="RHEA-COMP:13847"/>
        <dbReference type="ChEBI" id="CHEBI:30013"/>
        <dbReference type="ChEBI" id="CHEBI:30616"/>
        <dbReference type="ChEBI" id="CHEBI:33019"/>
        <dbReference type="ChEBI" id="CHEBI:138113"/>
        <dbReference type="EC" id="2.7.7.108"/>
    </reaction>
</comment>
<dbReference type="InterPro" id="IPR036388">
    <property type="entry name" value="WH-like_DNA-bd_sf"/>
</dbReference>
<evidence type="ECO:0000256" key="7">
    <source>
        <dbReference type="ARBA" id="ARBA00048696"/>
    </source>
</evidence>